<evidence type="ECO:0000313" key="2">
    <source>
        <dbReference type="EMBL" id="SHK29085.1"/>
    </source>
</evidence>
<proteinExistence type="predicted"/>
<dbReference type="RefSeq" id="WP_072967641.1">
    <property type="nucleotide sequence ID" value="NZ_FRAJ01000013.1"/>
</dbReference>
<sequence length="111" mass="12888">MTWWYNQNDIRQCEDKNVLNGQLNNIRKRLENNESLSIKKSALLILKGIISAIVLTSFEYAKKNPEVFGILKTIFTMGFFISALLVLQLPYGLYQLIKRIYISTTNKKNDN</sequence>
<evidence type="ECO:0000313" key="3">
    <source>
        <dbReference type="Proteomes" id="UP000184082"/>
    </source>
</evidence>
<evidence type="ECO:0000256" key="1">
    <source>
        <dbReference type="SAM" id="Phobius"/>
    </source>
</evidence>
<reference evidence="2 3" key="1">
    <citation type="submission" date="2016-11" db="EMBL/GenBank/DDBJ databases">
        <authorList>
            <person name="Jaros S."/>
            <person name="Januszkiewicz K."/>
            <person name="Wedrychowicz H."/>
        </authorList>
    </citation>
    <scope>NUCLEOTIDE SEQUENCE [LARGE SCALE GENOMIC DNA]</scope>
    <source>
        <strain evidence="2 3">DSM 14501</strain>
    </source>
</reference>
<keyword evidence="1" id="KW-1133">Transmembrane helix</keyword>
<dbReference type="EMBL" id="FRAJ01000013">
    <property type="protein sequence ID" value="SHK29085.1"/>
    <property type="molecule type" value="Genomic_DNA"/>
</dbReference>
<keyword evidence="3" id="KW-1185">Reference proteome</keyword>
<dbReference type="Proteomes" id="UP000184082">
    <property type="component" value="Unassembled WGS sequence"/>
</dbReference>
<keyword evidence="1" id="KW-0472">Membrane</keyword>
<feature type="transmembrane region" description="Helical" evidence="1">
    <location>
        <begin position="67"/>
        <end position="89"/>
    </location>
</feature>
<dbReference type="AlphaFoldDB" id="A0A1M6R9D3"/>
<name>A0A1M6R9D3_9FIRM</name>
<organism evidence="2 3">
    <name type="scientific">Caminicella sporogenes DSM 14501</name>
    <dbReference type="NCBI Taxonomy" id="1121266"/>
    <lineage>
        <taxon>Bacteria</taxon>
        <taxon>Bacillati</taxon>
        <taxon>Bacillota</taxon>
        <taxon>Clostridia</taxon>
        <taxon>Peptostreptococcales</taxon>
        <taxon>Caminicellaceae</taxon>
        <taxon>Caminicella</taxon>
    </lineage>
</organism>
<gene>
    <name evidence="2" type="ORF">SAMN02745883_01743</name>
</gene>
<keyword evidence="1" id="KW-0812">Transmembrane</keyword>
<feature type="transmembrane region" description="Helical" evidence="1">
    <location>
        <begin position="42"/>
        <end position="61"/>
    </location>
</feature>
<protein>
    <submittedName>
        <fullName evidence="2">Uncharacterized protein</fullName>
    </submittedName>
</protein>
<accession>A0A1M6R9D3</accession>